<gene>
    <name evidence="1" type="ORF">SAMN04490187_3390</name>
</gene>
<evidence type="ECO:0000313" key="1">
    <source>
        <dbReference type="EMBL" id="SEC15948.1"/>
    </source>
</evidence>
<accession>A0A231G0Y6</accession>
<protein>
    <submittedName>
        <fullName evidence="1">Uncharacterized protein</fullName>
    </submittedName>
</protein>
<name>A0A231G0Y6_PSEJE</name>
<dbReference type="AlphaFoldDB" id="A0A231G0Y6"/>
<dbReference type="Proteomes" id="UP000198542">
    <property type="component" value="Unassembled WGS sequence"/>
</dbReference>
<sequence>MTTIDDFRAMAQELIADLEAATNETMQLISAHQLSEPQWEQVTQRQHDACERWMDYLNSRN</sequence>
<dbReference type="EMBL" id="FNTC01000002">
    <property type="protein sequence ID" value="SEC15948.1"/>
    <property type="molecule type" value="Genomic_DNA"/>
</dbReference>
<keyword evidence="2" id="KW-1185">Reference proteome</keyword>
<evidence type="ECO:0000313" key="2">
    <source>
        <dbReference type="Proteomes" id="UP000198542"/>
    </source>
</evidence>
<reference evidence="2" key="1">
    <citation type="submission" date="2016-10" db="EMBL/GenBank/DDBJ databases">
        <authorList>
            <person name="Varghese N."/>
            <person name="Submissions S."/>
        </authorList>
    </citation>
    <scope>NUCLEOTIDE SEQUENCE [LARGE SCALE GENOMIC DNA]</scope>
    <source>
        <strain evidence="2">BS3660</strain>
    </source>
</reference>
<organism evidence="1 2">
    <name type="scientific">Pseudomonas jessenii</name>
    <dbReference type="NCBI Taxonomy" id="77298"/>
    <lineage>
        <taxon>Bacteria</taxon>
        <taxon>Pseudomonadati</taxon>
        <taxon>Pseudomonadota</taxon>
        <taxon>Gammaproteobacteria</taxon>
        <taxon>Pseudomonadales</taxon>
        <taxon>Pseudomonadaceae</taxon>
        <taxon>Pseudomonas</taxon>
    </lineage>
</organism>
<proteinExistence type="predicted"/>
<dbReference type="RefSeq" id="WP_090454743.1">
    <property type="nucleotide sequence ID" value="NZ_FNTC01000002.1"/>
</dbReference>